<reference evidence="1" key="1">
    <citation type="submission" date="2018-05" db="EMBL/GenBank/DDBJ databases">
        <authorList>
            <person name="Lanie J.A."/>
            <person name="Ng W.-L."/>
            <person name="Kazmierczak K.M."/>
            <person name="Andrzejewski T.M."/>
            <person name="Davidsen T.M."/>
            <person name="Wayne K.J."/>
            <person name="Tettelin H."/>
            <person name="Glass J.I."/>
            <person name="Rusch D."/>
            <person name="Podicherti R."/>
            <person name="Tsui H.-C.T."/>
            <person name="Winkler M.E."/>
        </authorList>
    </citation>
    <scope>NUCLEOTIDE SEQUENCE</scope>
</reference>
<evidence type="ECO:0000313" key="1">
    <source>
        <dbReference type="EMBL" id="SVB42015.1"/>
    </source>
</evidence>
<organism evidence="1">
    <name type="scientific">marine metagenome</name>
    <dbReference type="NCBI Taxonomy" id="408172"/>
    <lineage>
        <taxon>unclassified sequences</taxon>
        <taxon>metagenomes</taxon>
        <taxon>ecological metagenomes</taxon>
    </lineage>
</organism>
<proteinExistence type="predicted"/>
<feature type="non-terminal residue" evidence="1">
    <location>
        <position position="1"/>
    </location>
</feature>
<accession>A0A382DUS0</accession>
<name>A0A382DUS0_9ZZZZ</name>
<dbReference type="EMBL" id="UINC01041148">
    <property type="protein sequence ID" value="SVB42015.1"/>
    <property type="molecule type" value="Genomic_DNA"/>
</dbReference>
<sequence>ESPYCTRCSTHESTMLARTSLEEKIKETHPNLTCVIPLESIIEHESGPPGGI</sequence>
<gene>
    <name evidence="1" type="ORF">METZ01_LOCUS194869</name>
</gene>
<protein>
    <submittedName>
        <fullName evidence="1">Uncharacterized protein</fullName>
    </submittedName>
</protein>
<dbReference type="AlphaFoldDB" id="A0A382DUS0"/>